<protein>
    <submittedName>
        <fullName evidence="1">Uncharacterized protein</fullName>
    </submittedName>
</protein>
<reference evidence="1" key="1">
    <citation type="submission" date="2019-10" db="EMBL/GenBank/DDBJ databases">
        <title>Extensively Drug-Resistant Pseudomonas aeruginosa ST664 clone carrying KPC-2-encoding megaplasmid in a burn clinic.</title>
        <authorList>
            <person name="Li Z."/>
            <person name="Cai Z."/>
            <person name="Cai Z."/>
            <person name="Zhang Y."/>
            <person name="Fu T."/>
            <person name="Jin Y."/>
            <person name="Cheng Z."/>
            <person name="Jin S."/>
            <person name="Wu W."/>
            <person name="Yang L."/>
            <person name="Bai F."/>
        </authorList>
    </citation>
    <scope>NUCLEOTIDE SEQUENCE</scope>
    <source>
        <strain evidence="1">NK546</strain>
        <plasmid evidence="1">pNK546b</plasmid>
    </source>
</reference>
<dbReference type="AlphaFoldDB" id="A0A6C0L2G0"/>
<proteinExistence type="predicted"/>
<evidence type="ECO:0000313" key="1">
    <source>
        <dbReference type="EMBL" id="QHU24375.1"/>
    </source>
</evidence>
<keyword evidence="1" id="KW-0614">Plasmid</keyword>
<sequence length="78" mass="9093">MASRREPYTPCKLYIDYADGLAAGDYILTSGGSAYLVQATRPSPSKPERLYLDCLRWPSEQIPEEARCYQLNWYRRDR</sequence>
<organism evidence="1">
    <name type="scientific">Pseudomonas aeruginosa</name>
    <dbReference type="NCBI Taxonomy" id="287"/>
    <lineage>
        <taxon>Bacteria</taxon>
        <taxon>Pseudomonadati</taxon>
        <taxon>Pseudomonadota</taxon>
        <taxon>Gammaproteobacteria</taxon>
        <taxon>Pseudomonadales</taxon>
        <taxon>Pseudomonadaceae</taxon>
        <taxon>Pseudomonas</taxon>
    </lineage>
</organism>
<geneLocation type="plasmid" evidence="1">
    <name>pNK546b</name>
</geneLocation>
<dbReference type="RefSeq" id="WP_044265687.1">
    <property type="nucleotide sequence ID" value="NZ_BSAO01000050.1"/>
</dbReference>
<accession>A0A6C0L2G0</accession>
<dbReference type="EMBL" id="MN583270">
    <property type="protein sequence ID" value="QHU24375.1"/>
    <property type="molecule type" value="Genomic_DNA"/>
</dbReference>
<name>A0A6C0L2G0_PSEAI</name>